<dbReference type="PANTHER" id="PTHR43712">
    <property type="entry name" value="PUTATIVE (AFU_ORTHOLOGUE AFUA_4G14580)-RELATED"/>
    <property type="match status" value="1"/>
</dbReference>
<evidence type="ECO:0000256" key="3">
    <source>
        <dbReference type="ARBA" id="ARBA00022691"/>
    </source>
</evidence>
<organism evidence="6 7">
    <name type="scientific">Botrytis galanthina</name>
    <dbReference type="NCBI Taxonomy" id="278940"/>
    <lineage>
        <taxon>Eukaryota</taxon>
        <taxon>Fungi</taxon>
        <taxon>Dikarya</taxon>
        <taxon>Ascomycota</taxon>
        <taxon>Pezizomycotina</taxon>
        <taxon>Leotiomycetes</taxon>
        <taxon>Helotiales</taxon>
        <taxon>Sclerotiniaceae</taxon>
        <taxon>Botrytis</taxon>
    </lineage>
</organism>
<dbReference type="InterPro" id="IPR016461">
    <property type="entry name" value="COMT-like"/>
</dbReference>
<dbReference type="PROSITE" id="PS51683">
    <property type="entry name" value="SAM_OMT_II"/>
    <property type="match status" value="1"/>
</dbReference>
<reference evidence="6 7" key="1">
    <citation type="submission" date="2017-12" db="EMBL/GenBank/DDBJ databases">
        <title>Comparative genomics of Botrytis spp.</title>
        <authorList>
            <person name="Valero-Jimenez C.A."/>
            <person name="Tapia P."/>
            <person name="Veloso J."/>
            <person name="Silva-Moreno E."/>
            <person name="Staats M."/>
            <person name="Valdes J.H."/>
            <person name="Van Kan J.A.L."/>
        </authorList>
    </citation>
    <scope>NUCLEOTIDE SEQUENCE [LARGE SCALE GENOMIC DNA]</scope>
    <source>
        <strain evidence="6 7">MUCL435</strain>
    </source>
</reference>
<gene>
    <name evidence="6" type="ORF">BGAL_0657g00010</name>
</gene>
<proteinExistence type="predicted"/>
<protein>
    <submittedName>
        <fullName evidence="6">Uncharacterized protein</fullName>
    </submittedName>
</protein>
<sequence>MASTPRIQQLADTIAASVAKIQEVLTAKNLPTPSFDENAPLTLPLELAEAQDAVLDATAELQDLLQESMISIHGHGGHNNSLCQQAITRYSIATMVPAGGRISFADIAKQTPLTEQMVTRLLRHAMTMRIFYEPEPGFVAHTKASKILTDPVTNDWLGAGTEEMWPASTKVVEALEKWPGSEEPSETGFCIENSTTDSIYAFLGAHPERAGRFGNAMVSYMKKPEHDPKYITDYFDWASLGEARVIHVGGGPGMFAMALAKKHSNLKVVVQDMAFMMGPAEAGVPEELKGKVTFEPHDFFAPQTTSADVFYFRWTLRNWADKYSILALKAQLPVLKPGNRLIIQDNILPEPGTGPAWREKAARSGDLSLAASFNSRDRTVADWKKLVQEADPNFVFKNFTFPKGSALGILEFVWEGKA</sequence>
<evidence type="ECO:0000259" key="5">
    <source>
        <dbReference type="Pfam" id="PF08100"/>
    </source>
</evidence>
<dbReference type="Pfam" id="PF00891">
    <property type="entry name" value="Methyltransf_2"/>
    <property type="match status" value="1"/>
</dbReference>
<dbReference type="GO" id="GO:0032259">
    <property type="term" value="P:methylation"/>
    <property type="evidence" value="ECO:0007669"/>
    <property type="project" value="UniProtKB-KW"/>
</dbReference>
<dbReference type="InterPro" id="IPR012967">
    <property type="entry name" value="COMT_dimerisation"/>
</dbReference>
<dbReference type="EMBL" id="PQXL01000653">
    <property type="protein sequence ID" value="THV44382.1"/>
    <property type="molecule type" value="Genomic_DNA"/>
</dbReference>
<dbReference type="InterPro" id="IPR001077">
    <property type="entry name" value="COMT_C"/>
</dbReference>
<dbReference type="Gene3D" id="3.40.50.150">
    <property type="entry name" value="Vaccinia Virus protein VP39"/>
    <property type="match status" value="1"/>
</dbReference>
<comment type="caution">
    <text evidence="6">The sequence shown here is derived from an EMBL/GenBank/DDBJ whole genome shotgun (WGS) entry which is preliminary data.</text>
</comment>
<dbReference type="Proteomes" id="UP000308671">
    <property type="component" value="Unassembled WGS sequence"/>
</dbReference>
<keyword evidence="7" id="KW-1185">Reference proteome</keyword>
<dbReference type="AlphaFoldDB" id="A0A4S8QLP9"/>
<dbReference type="InterPro" id="IPR036390">
    <property type="entry name" value="WH_DNA-bd_sf"/>
</dbReference>
<evidence type="ECO:0000259" key="4">
    <source>
        <dbReference type="Pfam" id="PF00891"/>
    </source>
</evidence>
<dbReference type="InterPro" id="IPR029063">
    <property type="entry name" value="SAM-dependent_MTases_sf"/>
</dbReference>
<dbReference type="GO" id="GO:0008171">
    <property type="term" value="F:O-methyltransferase activity"/>
    <property type="evidence" value="ECO:0007669"/>
    <property type="project" value="InterPro"/>
</dbReference>
<keyword evidence="1" id="KW-0489">Methyltransferase</keyword>
<feature type="domain" description="O-methyltransferase dimerisation" evidence="5">
    <location>
        <begin position="83"/>
        <end position="149"/>
    </location>
</feature>
<dbReference type="SUPFAM" id="SSF53335">
    <property type="entry name" value="S-adenosyl-L-methionine-dependent methyltransferases"/>
    <property type="match status" value="1"/>
</dbReference>
<accession>A0A4S8QLP9</accession>
<dbReference type="OrthoDB" id="1606438at2759"/>
<dbReference type="PANTHER" id="PTHR43712:SF12">
    <property type="entry name" value="STERIGMATOCYSTIN 8-O-METHYLTRANSFERASE"/>
    <property type="match status" value="1"/>
</dbReference>
<evidence type="ECO:0000313" key="6">
    <source>
        <dbReference type="EMBL" id="THV44382.1"/>
    </source>
</evidence>
<dbReference type="SUPFAM" id="SSF46785">
    <property type="entry name" value="Winged helix' DNA-binding domain"/>
    <property type="match status" value="1"/>
</dbReference>
<dbReference type="Gene3D" id="1.10.10.10">
    <property type="entry name" value="Winged helix-like DNA-binding domain superfamily/Winged helix DNA-binding domain"/>
    <property type="match status" value="1"/>
</dbReference>
<keyword evidence="3" id="KW-0949">S-adenosyl-L-methionine</keyword>
<dbReference type="InterPro" id="IPR036388">
    <property type="entry name" value="WH-like_DNA-bd_sf"/>
</dbReference>
<name>A0A4S8QLP9_9HELO</name>
<evidence type="ECO:0000256" key="2">
    <source>
        <dbReference type="ARBA" id="ARBA00022679"/>
    </source>
</evidence>
<evidence type="ECO:0000256" key="1">
    <source>
        <dbReference type="ARBA" id="ARBA00022603"/>
    </source>
</evidence>
<feature type="domain" description="O-methyltransferase C-terminal" evidence="4">
    <location>
        <begin position="244"/>
        <end position="390"/>
    </location>
</feature>
<dbReference type="Pfam" id="PF08100">
    <property type="entry name" value="Dimerisation"/>
    <property type="match status" value="1"/>
</dbReference>
<evidence type="ECO:0000313" key="7">
    <source>
        <dbReference type="Proteomes" id="UP000308671"/>
    </source>
</evidence>
<keyword evidence="2" id="KW-0808">Transferase</keyword>